<reference evidence="1" key="2">
    <citation type="journal article" date="2015" name="Data Brief">
        <title>Shoot transcriptome of the giant reed, Arundo donax.</title>
        <authorList>
            <person name="Barrero R.A."/>
            <person name="Guerrero F.D."/>
            <person name="Moolhuijzen P."/>
            <person name="Goolsby J.A."/>
            <person name="Tidwell J."/>
            <person name="Bellgard S.E."/>
            <person name="Bellgard M.I."/>
        </authorList>
    </citation>
    <scope>NUCLEOTIDE SEQUENCE</scope>
    <source>
        <tissue evidence="1">Shoot tissue taken approximately 20 cm above the soil surface</tissue>
    </source>
</reference>
<proteinExistence type="predicted"/>
<reference evidence="1" key="1">
    <citation type="submission" date="2014-09" db="EMBL/GenBank/DDBJ databases">
        <authorList>
            <person name="Magalhaes I.L.F."/>
            <person name="Oliveira U."/>
            <person name="Santos F.R."/>
            <person name="Vidigal T.H.D.A."/>
            <person name="Brescovit A.D."/>
            <person name="Santos A.J."/>
        </authorList>
    </citation>
    <scope>NUCLEOTIDE SEQUENCE</scope>
    <source>
        <tissue evidence="1">Shoot tissue taken approximately 20 cm above the soil surface</tissue>
    </source>
</reference>
<name>A0A0A9D5Y1_ARUDO</name>
<organism evidence="1">
    <name type="scientific">Arundo donax</name>
    <name type="common">Giant reed</name>
    <name type="synonym">Donax arundinaceus</name>
    <dbReference type="NCBI Taxonomy" id="35708"/>
    <lineage>
        <taxon>Eukaryota</taxon>
        <taxon>Viridiplantae</taxon>
        <taxon>Streptophyta</taxon>
        <taxon>Embryophyta</taxon>
        <taxon>Tracheophyta</taxon>
        <taxon>Spermatophyta</taxon>
        <taxon>Magnoliopsida</taxon>
        <taxon>Liliopsida</taxon>
        <taxon>Poales</taxon>
        <taxon>Poaceae</taxon>
        <taxon>PACMAD clade</taxon>
        <taxon>Arundinoideae</taxon>
        <taxon>Arundineae</taxon>
        <taxon>Arundo</taxon>
    </lineage>
</organism>
<dbReference type="AlphaFoldDB" id="A0A0A9D5Y1"/>
<evidence type="ECO:0000313" key="1">
    <source>
        <dbReference type="EMBL" id="JAD84014.1"/>
    </source>
</evidence>
<accession>A0A0A9D5Y1</accession>
<protein>
    <submittedName>
        <fullName evidence="1">Uncharacterized protein</fullName>
    </submittedName>
</protein>
<sequence>MFVPPLIHPLHCDSISQKPLPGFCGKYWLYIFQWLGGYR</sequence>
<dbReference type="EMBL" id="GBRH01213881">
    <property type="protein sequence ID" value="JAD84014.1"/>
    <property type="molecule type" value="Transcribed_RNA"/>
</dbReference>